<proteinExistence type="predicted"/>
<dbReference type="InterPro" id="IPR021331">
    <property type="entry name" value="Hva1_TUDOR"/>
</dbReference>
<dbReference type="OrthoDB" id="283968at2"/>
<comment type="caution">
    <text evidence="2">The sequence shown here is derived from an EMBL/GenBank/DDBJ whole genome shotgun (WGS) entry which is preliminary data.</text>
</comment>
<protein>
    <recommendedName>
        <fullName evidence="1">Hypervirulence associated protein TUDOR domain-containing protein</fullName>
    </recommendedName>
</protein>
<evidence type="ECO:0000313" key="3">
    <source>
        <dbReference type="Proteomes" id="UP000531216"/>
    </source>
</evidence>
<keyword evidence="3" id="KW-1185">Reference proteome</keyword>
<dbReference type="RefSeq" id="WP_090962506.1">
    <property type="nucleotide sequence ID" value="NZ_CP181348.1"/>
</dbReference>
<evidence type="ECO:0000259" key="1">
    <source>
        <dbReference type="Pfam" id="PF11160"/>
    </source>
</evidence>
<reference evidence="2 3" key="1">
    <citation type="submission" date="2020-08" db="EMBL/GenBank/DDBJ databases">
        <title>Genomic Encyclopedia of Type Strains, Phase IV (KMG-IV): sequencing the most valuable type-strain genomes for metagenomic binning, comparative biology and taxonomic classification.</title>
        <authorList>
            <person name="Goeker M."/>
        </authorList>
    </citation>
    <scope>NUCLEOTIDE SEQUENCE [LARGE SCALE GENOMIC DNA]</scope>
    <source>
        <strain evidence="2 3">DSM 25024</strain>
    </source>
</reference>
<dbReference type="Gene3D" id="2.30.30.1060">
    <property type="match status" value="1"/>
</dbReference>
<dbReference type="AlphaFoldDB" id="A0A7W6C1P3"/>
<gene>
    <name evidence="2" type="ORF">GGR05_003002</name>
</gene>
<feature type="domain" description="Hypervirulence associated protein TUDOR" evidence="1">
    <location>
        <begin position="7"/>
        <end position="68"/>
    </location>
</feature>
<name>A0A7W6C1P3_9HYPH</name>
<accession>A0A7W6C1P3</accession>
<evidence type="ECO:0000313" key="2">
    <source>
        <dbReference type="EMBL" id="MBB3936837.1"/>
    </source>
</evidence>
<organism evidence="2 3">
    <name type="scientific">Aureimonas phyllosphaerae</name>
    <dbReference type="NCBI Taxonomy" id="1166078"/>
    <lineage>
        <taxon>Bacteria</taxon>
        <taxon>Pseudomonadati</taxon>
        <taxon>Pseudomonadota</taxon>
        <taxon>Alphaproteobacteria</taxon>
        <taxon>Hyphomicrobiales</taxon>
        <taxon>Aurantimonadaceae</taxon>
        <taxon>Aureimonas</taxon>
    </lineage>
</organism>
<sequence length="74" mass="8060">MSTVSKGDTVEWSYGKGKAEGKVEARFTKKVTKTIKGKEITRNASKDEPAVLVKAKTGSKALKSESEVHKKKAH</sequence>
<dbReference type="Proteomes" id="UP000531216">
    <property type="component" value="Unassembled WGS sequence"/>
</dbReference>
<dbReference type="Pfam" id="PF11160">
    <property type="entry name" value="Hva1_TUDOR"/>
    <property type="match status" value="1"/>
</dbReference>
<dbReference type="EMBL" id="JACIDO010000006">
    <property type="protein sequence ID" value="MBB3936837.1"/>
    <property type="molecule type" value="Genomic_DNA"/>
</dbReference>